<protein>
    <submittedName>
        <fullName evidence="1">DNA-binding protein</fullName>
    </submittedName>
</protein>
<dbReference type="GO" id="GO:0003677">
    <property type="term" value="F:DNA binding"/>
    <property type="evidence" value="ECO:0007669"/>
    <property type="project" value="UniProtKB-KW"/>
</dbReference>
<dbReference type="EMBL" id="SETE01000006">
    <property type="protein sequence ID" value="RYM32312.1"/>
    <property type="molecule type" value="Genomic_DNA"/>
</dbReference>
<keyword evidence="1" id="KW-0238">DNA-binding</keyword>
<proteinExistence type="predicted"/>
<reference evidence="1 2" key="1">
    <citation type="submission" date="2019-02" db="EMBL/GenBank/DDBJ databases">
        <title>Genome sequence of the sea-ice species Brumimicrobium glaciale.</title>
        <authorList>
            <person name="Bowman J.P."/>
        </authorList>
    </citation>
    <scope>NUCLEOTIDE SEQUENCE [LARGE SCALE GENOMIC DNA]</scope>
    <source>
        <strain evidence="1 2">IC156</strain>
    </source>
</reference>
<dbReference type="OrthoDB" id="696873at2"/>
<dbReference type="AlphaFoldDB" id="A0A4Q4KGP6"/>
<comment type="caution">
    <text evidence="1">The sequence shown here is derived from an EMBL/GenBank/DDBJ whole genome shotgun (WGS) entry which is preliminary data.</text>
</comment>
<gene>
    <name evidence="1" type="ORF">ERX46_13585</name>
</gene>
<evidence type="ECO:0000313" key="1">
    <source>
        <dbReference type="EMBL" id="RYM32312.1"/>
    </source>
</evidence>
<dbReference type="RefSeq" id="WP_130094422.1">
    <property type="nucleotide sequence ID" value="NZ_SETE01000006.1"/>
</dbReference>
<evidence type="ECO:0000313" key="2">
    <source>
        <dbReference type="Proteomes" id="UP000293952"/>
    </source>
</evidence>
<keyword evidence="2" id="KW-1185">Reference proteome</keyword>
<accession>A0A4Q4KGP6</accession>
<organism evidence="1 2">
    <name type="scientific">Brumimicrobium glaciale</name>
    <dbReference type="NCBI Taxonomy" id="200475"/>
    <lineage>
        <taxon>Bacteria</taxon>
        <taxon>Pseudomonadati</taxon>
        <taxon>Bacteroidota</taxon>
        <taxon>Flavobacteriia</taxon>
        <taxon>Flavobacteriales</taxon>
        <taxon>Crocinitomicaceae</taxon>
        <taxon>Brumimicrobium</taxon>
    </lineage>
</organism>
<name>A0A4Q4KGP6_9FLAO</name>
<sequence length="333" mass="39048">MKDLTISAIDRQNILNNLEAINNIQSYLGVTGMLFKNEYRFTKDQISEFYNIDISTIDSYLSNYDKELKHNGYELLKGKLLKSFKEEFGGIINIQSKTTQLGVFNFRAFLNLGMLLVESEMAKAVRSKMLDIVIDTLNDQLGGSTKYINQRDEDFFHSMLKEPHYRKEFTTALHDCLELGPYKYGYYTDEIYRFIFKENAKEYKHILNLKDNENVRDTMYSEVLNLIASFETGIAHEMQAKFTALGRKLSKHEMDELLVSFANHPLHKPHIENARTKMATRDYGFRKVLHDNLENYITSIDLSDYQRFLGDKSQSLQERINDNIEIFKRLKDR</sequence>
<dbReference type="Proteomes" id="UP000293952">
    <property type="component" value="Unassembled WGS sequence"/>
</dbReference>